<organism evidence="2 3">
    <name type="scientific">Bemisia tabaci</name>
    <name type="common">Sweetpotato whitefly</name>
    <name type="synonym">Aleurodes tabaci</name>
    <dbReference type="NCBI Taxonomy" id="7038"/>
    <lineage>
        <taxon>Eukaryota</taxon>
        <taxon>Metazoa</taxon>
        <taxon>Ecdysozoa</taxon>
        <taxon>Arthropoda</taxon>
        <taxon>Hexapoda</taxon>
        <taxon>Insecta</taxon>
        <taxon>Pterygota</taxon>
        <taxon>Neoptera</taxon>
        <taxon>Paraneoptera</taxon>
        <taxon>Hemiptera</taxon>
        <taxon>Sternorrhyncha</taxon>
        <taxon>Aleyrodoidea</taxon>
        <taxon>Aleyrodidae</taxon>
        <taxon>Aleyrodinae</taxon>
        <taxon>Bemisia</taxon>
    </lineage>
</organism>
<sequence>MSGYWSKLPLFTLAVWCLVAAEEFTDNIQEHEWGPPPPSKRKISLNNNSLFLGERRSDDEVIFETEVDLKGEPEKVLEHTVSFPKWGFTNDKIINFISIIDVNLWEEGGKATITSGGVNATHVTIHLRSQPGRHLDFQIVVRGRKS</sequence>
<evidence type="ECO:0000313" key="2">
    <source>
        <dbReference type="EMBL" id="CAH0382093.1"/>
    </source>
</evidence>
<keyword evidence="1" id="KW-0732">Signal</keyword>
<reference evidence="2" key="1">
    <citation type="submission" date="2021-12" db="EMBL/GenBank/DDBJ databases">
        <authorList>
            <person name="King R."/>
        </authorList>
    </citation>
    <scope>NUCLEOTIDE SEQUENCE</scope>
</reference>
<dbReference type="EMBL" id="OU963862">
    <property type="protein sequence ID" value="CAH0382093.1"/>
    <property type="molecule type" value="Genomic_DNA"/>
</dbReference>
<dbReference type="PANTHER" id="PTHR37685">
    <property type="entry name" value="GEO11136P1-RELATED"/>
    <property type="match status" value="1"/>
</dbReference>
<dbReference type="PANTHER" id="PTHR37685:SF1">
    <property type="entry name" value="GEO11136P1-RELATED"/>
    <property type="match status" value="1"/>
</dbReference>
<protein>
    <recommendedName>
        <fullName evidence="4">Salivary secreted peptide</fullName>
    </recommendedName>
</protein>
<proteinExistence type="predicted"/>
<dbReference type="InterPro" id="IPR031734">
    <property type="entry name" value="MBF2"/>
</dbReference>
<dbReference type="Pfam" id="PF15868">
    <property type="entry name" value="MBF2"/>
    <property type="match status" value="1"/>
</dbReference>
<evidence type="ECO:0000313" key="3">
    <source>
        <dbReference type="Proteomes" id="UP001152759"/>
    </source>
</evidence>
<gene>
    <name evidence="2" type="ORF">BEMITA_LOCUS1678</name>
</gene>
<accession>A0A9P0A2I8</accession>
<name>A0A9P0A2I8_BEMTA</name>
<feature type="chain" id="PRO_5040404407" description="Salivary secreted peptide" evidence="1">
    <location>
        <begin position="22"/>
        <end position="146"/>
    </location>
</feature>
<evidence type="ECO:0008006" key="4">
    <source>
        <dbReference type="Google" id="ProtNLM"/>
    </source>
</evidence>
<dbReference type="Proteomes" id="UP001152759">
    <property type="component" value="Chromosome 1"/>
</dbReference>
<keyword evidence="3" id="KW-1185">Reference proteome</keyword>
<dbReference type="AlphaFoldDB" id="A0A9P0A2I8"/>
<dbReference type="KEGG" id="btab:109031638"/>
<evidence type="ECO:0000256" key="1">
    <source>
        <dbReference type="SAM" id="SignalP"/>
    </source>
</evidence>
<feature type="signal peptide" evidence="1">
    <location>
        <begin position="1"/>
        <end position="21"/>
    </location>
</feature>